<dbReference type="Proteomes" id="UP000262719">
    <property type="component" value="Segment"/>
</dbReference>
<protein>
    <submittedName>
        <fullName evidence="2">Uncharacterized protein</fullName>
    </submittedName>
</protein>
<accession>A0A385E094</accession>
<dbReference type="KEGG" id="vg:63911727"/>
<evidence type="ECO:0000313" key="2">
    <source>
        <dbReference type="EMBL" id="AXQ65170.1"/>
    </source>
</evidence>
<organism evidence="2 3">
    <name type="scientific">Gordonia phage Schmidt</name>
    <dbReference type="NCBI Taxonomy" id="2301697"/>
    <lineage>
        <taxon>Viruses</taxon>
        <taxon>Duplodnaviria</taxon>
        <taxon>Heunggongvirae</taxon>
        <taxon>Uroviricota</taxon>
        <taxon>Caudoviricetes</taxon>
        <taxon>Ruthgordonvirinae</taxon>
        <taxon>Schmidtvirus</taxon>
        <taxon>Schmidtvirus schmidt</taxon>
    </lineage>
</organism>
<sequence length="351" mass="38718">MSENKFSVQNAVELHNAGIITRDEAREAVAVAEKLGQQSEARRQIASILTTAVPSSMVRRGDPVGSVKALHRAYQSSIARVETLERDRMVMQADLSGVRNALEDSRDELERARGEVRTIGDERDELRRQLDEAQANQARGIKVGDVMVFRGTDKYGVLADGTHVTLQTVHADRDGDVKVIPQYSRSGDYEYAALSQLEPVERAKVKVGDRVRIADGTGHQLKVGSVGEVVRVPGGATSVWVKGPSSGEGLVREGETIRQAVSRTKIRKLRTFTLGDAEPDDRESLALEGSKGGDKVVLRYGRLGNNPNVSGDYRGPEAWWNTHHDGTHIVDWNTHATWGYWLQKYGQLTEV</sequence>
<keyword evidence="1" id="KW-0175">Coiled coil</keyword>
<dbReference type="EMBL" id="MH651189">
    <property type="protein sequence ID" value="AXQ65170.1"/>
    <property type="molecule type" value="Genomic_DNA"/>
</dbReference>
<evidence type="ECO:0000256" key="1">
    <source>
        <dbReference type="SAM" id="Coils"/>
    </source>
</evidence>
<dbReference type="GeneID" id="63911727"/>
<keyword evidence="3" id="KW-1185">Reference proteome</keyword>
<evidence type="ECO:0000313" key="3">
    <source>
        <dbReference type="Proteomes" id="UP000262719"/>
    </source>
</evidence>
<gene>
    <name evidence="2" type="primary">49</name>
    <name evidence="2" type="ORF">SEA_SCHMIDT_49</name>
</gene>
<proteinExistence type="predicted"/>
<dbReference type="RefSeq" id="YP_010050989.1">
    <property type="nucleotide sequence ID" value="NC_054436.1"/>
</dbReference>
<reference evidence="2 3" key="1">
    <citation type="submission" date="2018-07" db="EMBL/GenBank/DDBJ databases">
        <authorList>
            <person name="Roberston F.H."/>
            <person name="Ghiringhelli B.C."/>
            <person name="Garcia S."/>
            <person name="Henry S."/>
            <person name="Naegele L."/>
            <person name="Slowan-Pomeroy T."/>
            <person name="Briggs L.A."/>
            <person name="Warner M.H."/>
            <person name="Garlena R.A."/>
            <person name="Russell D.A."/>
            <person name="Pope W.H."/>
            <person name="Jacobs-Sera D."/>
            <person name="Hatfull G.F."/>
        </authorList>
    </citation>
    <scope>NUCLEOTIDE SEQUENCE [LARGE SCALE GENOMIC DNA]</scope>
</reference>
<name>A0A385E094_9CAUD</name>
<feature type="coiled-coil region" evidence="1">
    <location>
        <begin position="95"/>
        <end position="136"/>
    </location>
</feature>